<dbReference type="InterPro" id="IPR029052">
    <property type="entry name" value="Metallo-depent_PP-like"/>
</dbReference>
<keyword evidence="1" id="KW-0472">Membrane</keyword>
<evidence type="ECO:0000313" key="3">
    <source>
        <dbReference type="EMBL" id="KAA1427406.1"/>
    </source>
</evidence>
<dbReference type="GO" id="GO:0016787">
    <property type="term" value="F:hydrolase activity"/>
    <property type="evidence" value="ECO:0007669"/>
    <property type="project" value="InterPro"/>
</dbReference>
<feature type="transmembrane region" description="Helical" evidence="1">
    <location>
        <begin position="154"/>
        <end position="171"/>
    </location>
</feature>
<proteinExistence type="predicted"/>
<keyword evidence="1" id="KW-0812">Transmembrane</keyword>
<dbReference type="Pfam" id="PF00149">
    <property type="entry name" value="Metallophos"/>
    <property type="match status" value="1"/>
</dbReference>
<dbReference type="Proteomes" id="UP000324351">
    <property type="component" value="Unassembled WGS sequence"/>
</dbReference>
<comment type="caution">
    <text evidence="3">The sequence shown here is derived from an EMBL/GenBank/DDBJ whole genome shotgun (WGS) entry which is preliminary data.</text>
</comment>
<keyword evidence="1" id="KW-1133">Transmembrane helix</keyword>
<name>A0A5B1M436_9ACTN</name>
<evidence type="ECO:0000313" key="4">
    <source>
        <dbReference type="Proteomes" id="UP000324351"/>
    </source>
</evidence>
<evidence type="ECO:0000256" key="1">
    <source>
        <dbReference type="SAM" id="Phobius"/>
    </source>
</evidence>
<dbReference type="EMBL" id="VUJW01000003">
    <property type="protein sequence ID" value="KAA1427406.1"/>
    <property type="molecule type" value="Genomic_DNA"/>
</dbReference>
<dbReference type="AlphaFoldDB" id="A0A5B1M436"/>
<dbReference type="SUPFAM" id="SSF56300">
    <property type="entry name" value="Metallo-dependent phosphatases"/>
    <property type="match status" value="1"/>
</dbReference>
<accession>A0A5B1M436</accession>
<evidence type="ECO:0000259" key="2">
    <source>
        <dbReference type="Pfam" id="PF00149"/>
    </source>
</evidence>
<reference evidence="3 4" key="1">
    <citation type="submission" date="2019-09" db="EMBL/GenBank/DDBJ databases">
        <title>Nocardioides panacisoli sp. nov., isolated from the soil of a ginseng field.</title>
        <authorList>
            <person name="Cho C."/>
        </authorList>
    </citation>
    <scope>NUCLEOTIDE SEQUENCE [LARGE SCALE GENOMIC DNA]</scope>
    <source>
        <strain evidence="3 4">BN140041</strain>
    </source>
</reference>
<dbReference type="Gene3D" id="3.60.21.10">
    <property type="match status" value="1"/>
</dbReference>
<dbReference type="RefSeq" id="WP_149749773.1">
    <property type="nucleotide sequence ID" value="NZ_VUJW01000003.1"/>
</dbReference>
<organism evidence="3 4">
    <name type="scientific">Nocardioides antri</name>
    <dbReference type="NCBI Taxonomy" id="2607659"/>
    <lineage>
        <taxon>Bacteria</taxon>
        <taxon>Bacillati</taxon>
        <taxon>Actinomycetota</taxon>
        <taxon>Actinomycetes</taxon>
        <taxon>Propionibacteriales</taxon>
        <taxon>Nocardioidaceae</taxon>
        <taxon>Nocardioides</taxon>
    </lineage>
</organism>
<gene>
    <name evidence="3" type="ORF">F0U47_07985</name>
</gene>
<feature type="transmembrane region" description="Helical" evidence="1">
    <location>
        <begin position="114"/>
        <end position="133"/>
    </location>
</feature>
<feature type="domain" description="Calcineurin-like phosphoesterase" evidence="2">
    <location>
        <begin position="252"/>
        <end position="421"/>
    </location>
</feature>
<reference evidence="3 4" key="2">
    <citation type="submission" date="2019-09" db="EMBL/GenBank/DDBJ databases">
        <authorList>
            <person name="Jin C."/>
        </authorList>
    </citation>
    <scope>NUCLEOTIDE SEQUENCE [LARGE SCALE GENOMIC DNA]</scope>
    <source>
        <strain evidence="3 4">BN140041</strain>
    </source>
</reference>
<feature type="transmembrane region" description="Helical" evidence="1">
    <location>
        <begin position="7"/>
        <end position="30"/>
    </location>
</feature>
<sequence>MTRLRAWLPAAAYVVVWLVLSSLAAAGFFLTSERTVDVASHEARVTADFSGEVVVRTGPVLPDVRTDSGSPFGVQIELGKTDVRSLEDLTARYAAIGSNPDAQVDKVGDAVREMLIDSVARGLALGLVPLLVWRLLGEARRREIVDHLPTRRGVAFLLVVAMVVIGLTTPWRGDQRRQPERWTPLADFVGPEVDLPEELDDVEVLGPAGGGVQRLVASAIDSYGQGREFYADAAEAAAELPLRQPREGETVVLLLSDRHDNVGMDQVALAIAERGGAEAVFDAGDDTSTGEEWEAFSLDSLNEAFGDYDRWAVAGNHDHGSFVRSYLSDLGWTYFEDEVVDGPGGTRILGADDPRSSGLGNWRDESGLSFDEVRSRIADTACQADEDGERVDTLLVHDANLGDDALARGCVDLVVGGHTHVQAGPRPVAGDNGDLGYTYTVGTAGGAAYAIAIGTKLRRAAGLALITYRDGQVAGIQSVTLETTGRFEVDPYEELRY</sequence>
<keyword evidence="4" id="KW-1185">Reference proteome</keyword>
<dbReference type="InterPro" id="IPR004843">
    <property type="entry name" value="Calcineurin-like_PHP"/>
</dbReference>
<protein>
    <submittedName>
        <fullName evidence="3">Metallophosphoesterase family protein</fullName>
    </submittedName>
</protein>